<proteinExistence type="predicted"/>
<accession>A0A6J4KEW4</accession>
<dbReference type="AlphaFoldDB" id="A0A6J4KEW4"/>
<sequence length="58" mass="6698">MPPRATARIQRNWSVVQFQHQIYLAPQHQFSRNLWNYKGLGGRRGLVGAIDTPLKNPI</sequence>
<evidence type="ECO:0000313" key="1">
    <source>
        <dbReference type="EMBL" id="CAA9302089.1"/>
    </source>
</evidence>
<organism evidence="1">
    <name type="scientific">uncultured Microcoleus sp</name>
    <dbReference type="NCBI Taxonomy" id="259945"/>
    <lineage>
        <taxon>Bacteria</taxon>
        <taxon>Bacillati</taxon>
        <taxon>Cyanobacteriota</taxon>
        <taxon>Cyanophyceae</taxon>
        <taxon>Oscillatoriophycideae</taxon>
        <taxon>Oscillatoriales</taxon>
        <taxon>Microcoleaceae</taxon>
        <taxon>Microcoleus</taxon>
        <taxon>environmental samples</taxon>
    </lineage>
</organism>
<reference evidence="1" key="1">
    <citation type="submission" date="2020-02" db="EMBL/GenBank/DDBJ databases">
        <authorList>
            <person name="Meier V. D."/>
        </authorList>
    </citation>
    <scope>NUCLEOTIDE SEQUENCE</scope>
    <source>
        <strain evidence="1">AVDCRST_MAG84</strain>
    </source>
</reference>
<gene>
    <name evidence="1" type="ORF">AVDCRST_MAG84-169</name>
</gene>
<name>A0A6J4KEW4_9CYAN</name>
<dbReference type="EMBL" id="CADCTZ010000027">
    <property type="protein sequence ID" value="CAA9302089.1"/>
    <property type="molecule type" value="Genomic_DNA"/>
</dbReference>
<protein>
    <submittedName>
        <fullName evidence="1">Uncharacterized protein</fullName>
    </submittedName>
</protein>